<keyword evidence="3" id="KW-1185">Reference proteome</keyword>
<name>A0AAD6XHF7_9AGAR</name>
<gene>
    <name evidence="2" type="ORF">B0H15DRAFT_958549</name>
</gene>
<feature type="region of interest" description="Disordered" evidence="1">
    <location>
        <begin position="332"/>
        <end position="404"/>
    </location>
</feature>
<sequence length="692" mass="76627">MSQGAGKTPQAGTSPSKGSAPSVWSDRAAKTFQTELAKLVNSFRGPGVIVQIDGSKWVVTTNADYIPDLPASARHDVYLRKDFRYGEDDYMLWPQQWSDTYCHLPTIRARTSLPGHWQILAWNPGPEDFVKDSSSLAQGLGKLHPNRYILLADLLEELFLQYKMYLMGIPANKEPAASVKPLVSSATLAIQRLESIPSTLEQMSLAVCNLQRTLLELDAMLSYLQIFRGRMESGGIAAARAGPFIGAYTADPIVAQKLALAGLPFWFIRPATDEASGQITQVLSFRSPTSQLELAPHSKYDAIAVSTNSTDKKVQAIQRVSASVEWYRDPFAEPREEAESGEVLEARQSKTVPPESQASSSRRGGKDVSRPAQTERRHAPYPKPKGPARGVPGPSVQGQGGGRNKFDLIHRQEMPPSIAAWQNSLKAVDTTRGTFGPLCKKDTYYVFPEPALIVSPDSEGRRLQRLHHYKMLRPVLLYRLGNARLGHDPLSSQEWREVLAGSLAPQGTVATKKQQRAGVIQRLLSPALKACGLDARTDFPLPLDNLPPFPINAAKEMIWEVAESNFRFELVSLDRRVSGMSRFEACMECFPGRAPVLMGMPLADAKRGFGAAAVQDRHPYIMALARLMCDWRYSHVLSIIRESEDPNGRWAKAKMFELELAVTAYYTQAFFNFFGRAAVVPMTLTHELTADT</sequence>
<feature type="compositionally biased region" description="Basic and acidic residues" evidence="1">
    <location>
        <begin position="332"/>
        <end position="348"/>
    </location>
</feature>
<feature type="compositionally biased region" description="Polar residues" evidence="1">
    <location>
        <begin position="1"/>
        <end position="19"/>
    </location>
</feature>
<dbReference type="EMBL" id="JARJCN010000182">
    <property type="protein sequence ID" value="KAJ7065110.1"/>
    <property type="molecule type" value="Genomic_DNA"/>
</dbReference>
<evidence type="ECO:0000313" key="2">
    <source>
        <dbReference type="EMBL" id="KAJ7065110.1"/>
    </source>
</evidence>
<evidence type="ECO:0000256" key="1">
    <source>
        <dbReference type="SAM" id="MobiDB-lite"/>
    </source>
</evidence>
<accession>A0AAD6XHF7</accession>
<proteinExistence type="predicted"/>
<reference evidence="2" key="1">
    <citation type="submission" date="2023-03" db="EMBL/GenBank/DDBJ databases">
        <title>Massive genome expansion in bonnet fungi (Mycena s.s.) driven by repeated elements and novel gene families across ecological guilds.</title>
        <authorList>
            <consortium name="Lawrence Berkeley National Laboratory"/>
            <person name="Harder C.B."/>
            <person name="Miyauchi S."/>
            <person name="Viragh M."/>
            <person name="Kuo A."/>
            <person name="Thoen E."/>
            <person name="Andreopoulos B."/>
            <person name="Lu D."/>
            <person name="Skrede I."/>
            <person name="Drula E."/>
            <person name="Henrissat B."/>
            <person name="Morin E."/>
            <person name="Kohler A."/>
            <person name="Barry K."/>
            <person name="LaButti K."/>
            <person name="Morin E."/>
            <person name="Salamov A."/>
            <person name="Lipzen A."/>
            <person name="Mereny Z."/>
            <person name="Hegedus B."/>
            <person name="Baldrian P."/>
            <person name="Stursova M."/>
            <person name="Weitz H."/>
            <person name="Taylor A."/>
            <person name="Grigoriev I.V."/>
            <person name="Nagy L.G."/>
            <person name="Martin F."/>
            <person name="Kauserud H."/>
        </authorList>
    </citation>
    <scope>NUCLEOTIDE SEQUENCE</scope>
    <source>
        <strain evidence="2">CBHHK173m</strain>
    </source>
</reference>
<dbReference type="Proteomes" id="UP001222325">
    <property type="component" value="Unassembled WGS sequence"/>
</dbReference>
<evidence type="ECO:0000313" key="3">
    <source>
        <dbReference type="Proteomes" id="UP001222325"/>
    </source>
</evidence>
<protein>
    <submittedName>
        <fullName evidence="2">Uncharacterized protein</fullName>
    </submittedName>
</protein>
<feature type="compositionally biased region" description="Basic and acidic residues" evidence="1">
    <location>
        <begin position="364"/>
        <end position="378"/>
    </location>
</feature>
<feature type="region of interest" description="Disordered" evidence="1">
    <location>
        <begin position="1"/>
        <end position="24"/>
    </location>
</feature>
<dbReference type="AlphaFoldDB" id="A0AAD6XHF7"/>
<organism evidence="2 3">
    <name type="scientific">Mycena belliarum</name>
    <dbReference type="NCBI Taxonomy" id="1033014"/>
    <lineage>
        <taxon>Eukaryota</taxon>
        <taxon>Fungi</taxon>
        <taxon>Dikarya</taxon>
        <taxon>Basidiomycota</taxon>
        <taxon>Agaricomycotina</taxon>
        <taxon>Agaricomycetes</taxon>
        <taxon>Agaricomycetidae</taxon>
        <taxon>Agaricales</taxon>
        <taxon>Marasmiineae</taxon>
        <taxon>Mycenaceae</taxon>
        <taxon>Mycena</taxon>
    </lineage>
</organism>
<feature type="compositionally biased region" description="Polar residues" evidence="1">
    <location>
        <begin position="349"/>
        <end position="362"/>
    </location>
</feature>
<comment type="caution">
    <text evidence="2">The sequence shown here is derived from an EMBL/GenBank/DDBJ whole genome shotgun (WGS) entry which is preliminary data.</text>
</comment>